<gene>
    <name evidence="2" type="ORF">NMOB1V02_LOCUS313</name>
</gene>
<keyword evidence="3" id="KW-1185">Reference proteome</keyword>
<sequence>MEQDAPVEPDPADAPLPAPDAGLPPAPGAEAPPAPGALPPPPAPDAGATPQPIDVAQDPEVEEVGKDEEDKEELEITDLDAPIDGGDFVQEKALKFCKQQEVVKVMNKAQKIVDGGEFENYDTIEEMFRGALQVGEKDTSTMSVFSDLDQVLDDDYRHPIPMGIPGIDRLLKGGLAKGEIGVVLAPTGVGVEEQKEERQRQRVKELMEKRKQKEQNN</sequence>
<dbReference type="SUPFAM" id="SSF52540">
    <property type="entry name" value="P-loop containing nucleoside triphosphate hydrolases"/>
    <property type="match status" value="1"/>
</dbReference>
<evidence type="ECO:0000313" key="3">
    <source>
        <dbReference type="Proteomes" id="UP000678499"/>
    </source>
</evidence>
<proteinExistence type="predicted"/>
<feature type="region of interest" description="Disordered" evidence="1">
    <location>
        <begin position="1"/>
        <end position="84"/>
    </location>
</feature>
<dbReference type="EMBL" id="CAJPEX010000024">
    <property type="protein sequence ID" value="CAG0912524.1"/>
    <property type="molecule type" value="Genomic_DNA"/>
</dbReference>
<name>A0A7R9BDK1_9CRUS</name>
<feature type="compositionally biased region" description="Pro residues" evidence="1">
    <location>
        <begin position="12"/>
        <end position="44"/>
    </location>
</feature>
<dbReference type="AlphaFoldDB" id="A0A7R9BDK1"/>
<feature type="compositionally biased region" description="Acidic residues" evidence="1">
    <location>
        <begin position="57"/>
        <end position="78"/>
    </location>
</feature>
<feature type="compositionally biased region" description="Basic and acidic residues" evidence="1">
    <location>
        <begin position="192"/>
        <end position="217"/>
    </location>
</feature>
<feature type="compositionally biased region" description="Acidic residues" evidence="1">
    <location>
        <begin position="1"/>
        <end position="11"/>
    </location>
</feature>
<reference evidence="2" key="1">
    <citation type="submission" date="2020-11" db="EMBL/GenBank/DDBJ databases">
        <authorList>
            <person name="Tran Van P."/>
        </authorList>
    </citation>
    <scope>NUCLEOTIDE SEQUENCE</scope>
</reference>
<evidence type="ECO:0000256" key="1">
    <source>
        <dbReference type="SAM" id="MobiDB-lite"/>
    </source>
</evidence>
<dbReference type="Proteomes" id="UP000678499">
    <property type="component" value="Unassembled WGS sequence"/>
</dbReference>
<dbReference type="EMBL" id="OA882061">
    <property type="protein sequence ID" value="CAD7272372.1"/>
    <property type="molecule type" value="Genomic_DNA"/>
</dbReference>
<organism evidence="2">
    <name type="scientific">Notodromas monacha</name>
    <dbReference type="NCBI Taxonomy" id="399045"/>
    <lineage>
        <taxon>Eukaryota</taxon>
        <taxon>Metazoa</taxon>
        <taxon>Ecdysozoa</taxon>
        <taxon>Arthropoda</taxon>
        <taxon>Crustacea</taxon>
        <taxon>Oligostraca</taxon>
        <taxon>Ostracoda</taxon>
        <taxon>Podocopa</taxon>
        <taxon>Podocopida</taxon>
        <taxon>Cypridocopina</taxon>
        <taxon>Cypridoidea</taxon>
        <taxon>Cyprididae</taxon>
        <taxon>Notodromas</taxon>
    </lineage>
</organism>
<dbReference type="InterPro" id="IPR027417">
    <property type="entry name" value="P-loop_NTPase"/>
</dbReference>
<dbReference type="Gene3D" id="3.40.50.300">
    <property type="entry name" value="P-loop containing nucleotide triphosphate hydrolases"/>
    <property type="match status" value="1"/>
</dbReference>
<protein>
    <submittedName>
        <fullName evidence="2">Uncharacterized protein</fullName>
    </submittedName>
</protein>
<accession>A0A7R9BDK1</accession>
<feature type="region of interest" description="Disordered" evidence="1">
    <location>
        <begin position="191"/>
        <end position="217"/>
    </location>
</feature>
<evidence type="ECO:0000313" key="2">
    <source>
        <dbReference type="EMBL" id="CAD7272372.1"/>
    </source>
</evidence>